<dbReference type="GO" id="GO:0007165">
    <property type="term" value="P:signal transduction"/>
    <property type="evidence" value="ECO:0007669"/>
    <property type="project" value="InterPro"/>
</dbReference>
<accession>A0AAN7WT69</accession>
<sequence length="769" mass="86229">MPQFWKQFINNPKSVSTDSIPVPSRKNSDSTSANLSTSIPSVKKLSTITANATTTTTTTSAIATANLHSNKTTSTASPPRVRPILSTRPNSFHTSSSHNVKTNFYSNTNRLSSHVVTTKTDDYKVYRDTFLNNKNGFNGHVFGVSLSDSLSAASAEVIVQSELVSFGRIPIVVAKCGAFLKSNGLETSGIFRIAGNSKRVKELQYIFSHGPDYGSKFNNWDGYSVHDVASLLRRFLNNLQEPLIPLSLYEDFRNPLRNRPRILKHMALHHVSHPSADKTNSLSLKMVEDRDNSNKNTATTTTTNNSKDTSNNKDTKKSIPTENICSKVDNSKSGQENPITPSETINNNNIPEESINKENVLDKPNDTNKQSTQNDNSQEKQKTTTENNNTALKENNNKETKEEQKGENEGEIDEEELQRKKKLRHRKKLSRDIRAALKDYETLFIHLNNDTKQLTIYLLDLLSLFARQSQFNLMSARNLAAIFQPSFLSHPQHDMDPKEYELSRFVVEFLIEYSYKLLPRLLKIAKKEQQERSSSHMNNQNNNSVESLTSIKPSLEQHSSPLKNNVTPPRVTINDSETNKSFDVVTPKQPSAKRSSSSLKPPTVSSASQLRPQYPKNIIRRPHSRSIGSAPTPPDMIVSNRRRTTLFPWLHKPGFLSDAGDSTTTEIEDVDDDLDDDTNSPTMNTSINKNTLTVPPINRTLSGNSTSSPGFRINGSNSNSNRPLSMVLSNVFNKSSDELLEYSSSNEGDITGRTTKTKRRESWFQRFTK</sequence>
<organism evidence="4 5">
    <name type="scientific">Arxiozyma heterogenica</name>
    <dbReference type="NCBI Taxonomy" id="278026"/>
    <lineage>
        <taxon>Eukaryota</taxon>
        <taxon>Fungi</taxon>
        <taxon>Dikarya</taxon>
        <taxon>Ascomycota</taxon>
        <taxon>Saccharomycotina</taxon>
        <taxon>Saccharomycetes</taxon>
        <taxon>Saccharomycetales</taxon>
        <taxon>Saccharomycetaceae</taxon>
        <taxon>Arxiozyma</taxon>
    </lineage>
</organism>
<dbReference type="InterPro" id="IPR051025">
    <property type="entry name" value="RhoGAP"/>
</dbReference>
<dbReference type="AlphaFoldDB" id="A0AAN7WT69"/>
<evidence type="ECO:0000313" key="5">
    <source>
        <dbReference type="Proteomes" id="UP001306508"/>
    </source>
</evidence>
<evidence type="ECO:0000256" key="1">
    <source>
        <dbReference type="ARBA" id="ARBA00022468"/>
    </source>
</evidence>
<keyword evidence="5" id="KW-1185">Reference proteome</keyword>
<feature type="compositionally biased region" description="Basic and acidic residues" evidence="2">
    <location>
        <begin position="310"/>
        <end position="319"/>
    </location>
</feature>
<dbReference type="SUPFAM" id="SSF48350">
    <property type="entry name" value="GTPase activation domain, GAP"/>
    <property type="match status" value="1"/>
</dbReference>
<feature type="compositionally biased region" description="Low complexity" evidence="2">
    <location>
        <begin position="337"/>
        <end position="353"/>
    </location>
</feature>
<feature type="compositionally biased region" description="Polar residues" evidence="2">
    <location>
        <begin position="556"/>
        <end position="581"/>
    </location>
</feature>
<evidence type="ECO:0000259" key="3">
    <source>
        <dbReference type="PROSITE" id="PS50238"/>
    </source>
</evidence>
<dbReference type="PANTHER" id="PTHR15228">
    <property type="entry name" value="SPERMATHECAL PHYSIOLOGY VARIANT"/>
    <property type="match status" value="1"/>
</dbReference>
<feature type="compositionally biased region" description="Low complexity" evidence="2">
    <location>
        <begin position="294"/>
        <end position="309"/>
    </location>
</feature>
<feature type="compositionally biased region" description="Polar residues" evidence="2">
    <location>
        <begin position="8"/>
        <end position="19"/>
    </location>
</feature>
<feature type="region of interest" description="Disordered" evidence="2">
    <location>
        <begin position="556"/>
        <end position="615"/>
    </location>
</feature>
<dbReference type="SMART" id="SM00324">
    <property type="entry name" value="RhoGAP"/>
    <property type="match status" value="1"/>
</dbReference>
<feature type="region of interest" description="Disordered" evidence="2">
    <location>
        <begin position="696"/>
        <end position="723"/>
    </location>
</feature>
<feature type="region of interest" description="Disordered" evidence="2">
    <location>
        <begin position="289"/>
        <end position="425"/>
    </location>
</feature>
<dbReference type="GO" id="GO:0005938">
    <property type="term" value="C:cell cortex"/>
    <property type="evidence" value="ECO:0007669"/>
    <property type="project" value="TreeGrafter"/>
</dbReference>
<dbReference type="InterPro" id="IPR000198">
    <property type="entry name" value="RhoGAP_dom"/>
</dbReference>
<reference evidence="5" key="1">
    <citation type="submission" date="2023-07" db="EMBL/GenBank/DDBJ databases">
        <title>A draft genome of Kazachstania heterogenica Y-27499.</title>
        <authorList>
            <person name="Donic C."/>
            <person name="Kralova J.S."/>
            <person name="Fidel L."/>
            <person name="Ben-Dor S."/>
            <person name="Jung S."/>
        </authorList>
    </citation>
    <scope>NUCLEOTIDE SEQUENCE [LARGE SCALE GENOMIC DNA]</scope>
    <source>
        <strain evidence="5">Y27499</strain>
    </source>
</reference>
<protein>
    <recommendedName>
        <fullName evidence="3">Rho-GAP domain-containing protein</fullName>
    </recommendedName>
</protein>
<gene>
    <name evidence="4" type="ORF">RI543_002676</name>
</gene>
<feature type="region of interest" description="Disordered" evidence="2">
    <location>
        <begin position="7"/>
        <end position="37"/>
    </location>
</feature>
<feature type="compositionally biased region" description="Basic and acidic residues" evidence="2">
    <location>
        <begin position="395"/>
        <end position="408"/>
    </location>
</feature>
<name>A0AAN7WT69_9SACH</name>
<dbReference type="Pfam" id="PF00620">
    <property type="entry name" value="RhoGAP"/>
    <property type="match status" value="2"/>
</dbReference>
<dbReference type="PROSITE" id="PS50238">
    <property type="entry name" value="RHOGAP"/>
    <property type="match status" value="1"/>
</dbReference>
<feature type="domain" description="Rho-GAP" evidence="3">
    <location>
        <begin position="153"/>
        <end position="518"/>
    </location>
</feature>
<evidence type="ECO:0000256" key="2">
    <source>
        <dbReference type="SAM" id="MobiDB-lite"/>
    </source>
</evidence>
<comment type="caution">
    <text evidence="4">The sequence shown here is derived from an EMBL/GenBank/DDBJ whole genome shotgun (WGS) entry which is preliminary data.</text>
</comment>
<dbReference type="GO" id="GO:0060237">
    <property type="term" value="P:regulation of fungal-type cell wall organization"/>
    <property type="evidence" value="ECO:0007669"/>
    <property type="project" value="TreeGrafter"/>
</dbReference>
<dbReference type="Proteomes" id="UP001306508">
    <property type="component" value="Unassembled WGS sequence"/>
</dbReference>
<dbReference type="Gene3D" id="1.10.555.10">
    <property type="entry name" value="Rho GTPase activation protein"/>
    <property type="match status" value="2"/>
</dbReference>
<feature type="compositionally biased region" description="Low complexity" evidence="2">
    <location>
        <begin position="595"/>
        <end position="608"/>
    </location>
</feature>
<dbReference type="GO" id="GO:0005096">
    <property type="term" value="F:GTPase activator activity"/>
    <property type="evidence" value="ECO:0007669"/>
    <property type="project" value="UniProtKB-KW"/>
</dbReference>
<evidence type="ECO:0000313" key="4">
    <source>
        <dbReference type="EMBL" id="KAK5780133.1"/>
    </source>
</evidence>
<dbReference type="PANTHER" id="PTHR15228:SF25">
    <property type="entry name" value="F-BAR DOMAIN-CONTAINING PROTEIN"/>
    <property type="match status" value="1"/>
</dbReference>
<feature type="compositionally biased region" description="Low complexity" evidence="2">
    <location>
        <begin position="384"/>
        <end position="394"/>
    </location>
</feature>
<keyword evidence="1" id="KW-0343">GTPase activation</keyword>
<dbReference type="EMBL" id="JAWIZZ010000045">
    <property type="protein sequence ID" value="KAK5780133.1"/>
    <property type="molecule type" value="Genomic_DNA"/>
</dbReference>
<feature type="compositionally biased region" description="Basic and acidic residues" evidence="2">
    <location>
        <begin position="354"/>
        <end position="366"/>
    </location>
</feature>
<dbReference type="InterPro" id="IPR008936">
    <property type="entry name" value="Rho_GTPase_activation_prot"/>
</dbReference>
<proteinExistence type="predicted"/>
<feature type="compositionally biased region" description="Polar residues" evidence="2">
    <location>
        <begin position="367"/>
        <end position="376"/>
    </location>
</feature>